<sequence>MRLLTMCLLRLLLALKMTLMVDGSRIGNTMFLRLHIVLSCKRQSLILLLLLGLILQNVSLLLHPHLLCLSSAAAVALVPIILDLKTHCHHPLQALLWASPRAHLLMRN</sequence>
<feature type="chain" id="PRO_5015123660" evidence="2">
    <location>
        <begin position="24"/>
        <end position="108"/>
    </location>
</feature>
<dbReference type="AlphaFoldDB" id="A0A2P2PNW0"/>
<evidence type="ECO:0000256" key="2">
    <source>
        <dbReference type="SAM" id="SignalP"/>
    </source>
</evidence>
<reference evidence="3" key="1">
    <citation type="submission" date="2018-02" db="EMBL/GenBank/DDBJ databases">
        <title>Rhizophora mucronata_Transcriptome.</title>
        <authorList>
            <person name="Meera S.P."/>
            <person name="Sreeshan A."/>
            <person name="Augustine A."/>
        </authorList>
    </citation>
    <scope>NUCLEOTIDE SEQUENCE</scope>
    <source>
        <tissue evidence="3">Leaf</tissue>
    </source>
</reference>
<keyword evidence="2" id="KW-0732">Signal</keyword>
<feature type="signal peptide" evidence="2">
    <location>
        <begin position="1"/>
        <end position="23"/>
    </location>
</feature>
<dbReference type="EMBL" id="GGEC01075933">
    <property type="protein sequence ID" value="MBX56417.1"/>
    <property type="molecule type" value="Transcribed_RNA"/>
</dbReference>
<feature type="transmembrane region" description="Helical" evidence="1">
    <location>
        <begin position="44"/>
        <end position="62"/>
    </location>
</feature>
<protein>
    <submittedName>
        <fullName evidence="3">Uncharacterized protein MANES_16G115300</fullName>
    </submittedName>
</protein>
<evidence type="ECO:0000313" key="3">
    <source>
        <dbReference type="EMBL" id="MBX56417.1"/>
    </source>
</evidence>
<evidence type="ECO:0000256" key="1">
    <source>
        <dbReference type="SAM" id="Phobius"/>
    </source>
</evidence>
<keyword evidence="1" id="KW-1133">Transmembrane helix</keyword>
<name>A0A2P2PNW0_RHIMU</name>
<keyword evidence="1" id="KW-0472">Membrane</keyword>
<proteinExistence type="predicted"/>
<keyword evidence="1" id="KW-0812">Transmembrane</keyword>
<organism evidence="3">
    <name type="scientific">Rhizophora mucronata</name>
    <name type="common">Asiatic mangrove</name>
    <dbReference type="NCBI Taxonomy" id="61149"/>
    <lineage>
        <taxon>Eukaryota</taxon>
        <taxon>Viridiplantae</taxon>
        <taxon>Streptophyta</taxon>
        <taxon>Embryophyta</taxon>
        <taxon>Tracheophyta</taxon>
        <taxon>Spermatophyta</taxon>
        <taxon>Magnoliopsida</taxon>
        <taxon>eudicotyledons</taxon>
        <taxon>Gunneridae</taxon>
        <taxon>Pentapetalae</taxon>
        <taxon>rosids</taxon>
        <taxon>fabids</taxon>
        <taxon>Malpighiales</taxon>
        <taxon>Rhizophoraceae</taxon>
        <taxon>Rhizophora</taxon>
    </lineage>
</organism>
<accession>A0A2P2PNW0</accession>